<dbReference type="NCBIfam" id="NF004833">
    <property type="entry name" value="PRK06185.1-1"/>
    <property type="match status" value="1"/>
</dbReference>
<proteinExistence type="predicted"/>
<dbReference type="Gene3D" id="3.50.50.60">
    <property type="entry name" value="FAD/NAD(P)-binding domain"/>
    <property type="match status" value="2"/>
</dbReference>
<dbReference type="InterPro" id="IPR036188">
    <property type="entry name" value="FAD/NAD-bd_sf"/>
</dbReference>
<dbReference type="Proteomes" id="UP000270697">
    <property type="component" value="Unassembled WGS sequence"/>
</dbReference>
<evidence type="ECO:0000256" key="2">
    <source>
        <dbReference type="SAM" id="MobiDB-lite"/>
    </source>
</evidence>
<dbReference type="OrthoDB" id="9791689at2"/>
<name>A0A1I4V835_9PSEU</name>
<dbReference type="NCBIfam" id="NF004834">
    <property type="entry name" value="PRK06185.1-3"/>
    <property type="match status" value="1"/>
</dbReference>
<keyword evidence="7" id="KW-1185">Reference proteome</keyword>
<sequence>MQPSHKKPHNVRTTPNATTAENPGEAGPEAEQTQCCVVGGGPAGMMLGLLLARAGVEVTVLEKHRDFLRDFRGDTVHPSTLRLLDELGLGERFARLPAGRLEQMRIQVGGTTVVMADFRWLRGPHRHVAMVPQWDFLDLLAAAAAEEPTFDLRMCREVTGLRTDAGRVTGVRYLDADGAERELAAPLTVGCDGRGSVVRRAAGLRSVDFEVPMDVWQVRVAKADGATDGEVFGRFGGGQASVTMDRGDYYQTAYLIAKGSDEALRAQDISVFRARLAELFGWSEHQLESVRTWDDVKLLRTEMNRLRRWYGDGVLCIGDAAHVMSPVGGVGVNIAVQDAVAAARLLAEPLRRGQAPTSVLAKIQRRRSLPVAVAQRTQRGEHEMLLRPALDGTLDEHDLPLLLRLLRRFPFLRGLTGYIGGVGIRPERAPAFARRSPALTS</sequence>
<reference evidence="5 6" key="1">
    <citation type="submission" date="2016-10" db="EMBL/GenBank/DDBJ databases">
        <authorList>
            <person name="de Groot N.N."/>
        </authorList>
    </citation>
    <scope>NUCLEOTIDE SEQUENCE [LARGE SCALE GENOMIC DNA]</scope>
    <source>
        <strain evidence="5 6">CPCC 201259</strain>
    </source>
</reference>
<dbReference type="Pfam" id="PF01494">
    <property type="entry name" value="FAD_binding_3"/>
    <property type="match status" value="1"/>
</dbReference>
<keyword evidence="1" id="KW-0560">Oxidoreductase</keyword>
<dbReference type="Proteomes" id="UP000199398">
    <property type="component" value="Unassembled WGS sequence"/>
</dbReference>
<evidence type="ECO:0000313" key="4">
    <source>
        <dbReference type="EMBL" id="RKT86165.1"/>
    </source>
</evidence>
<organism evidence="5 6">
    <name type="scientific">Saccharopolyspora antimicrobica</name>
    <dbReference type="NCBI Taxonomy" id="455193"/>
    <lineage>
        <taxon>Bacteria</taxon>
        <taxon>Bacillati</taxon>
        <taxon>Actinomycetota</taxon>
        <taxon>Actinomycetes</taxon>
        <taxon>Pseudonocardiales</taxon>
        <taxon>Pseudonocardiaceae</taxon>
        <taxon>Saccharopolyspora</taxon>
    </lineage>
</organism>
<dbReference type="GO" id="GO:0016491">
    <property type="term" value="F:oxidoreductase activity"/>
    <property type="evidence" value="ECO:0007669"/>
    <property type="project" value="UniProtKB-KW"/>
</dbReference>
<feature type="region of interest" description="Disordered" evidence="2">
    <location>
        <begin position="1"/>
        <end position="31"/>
    </location>
</feature>
<evidence type="ECO:0000313" key="5">
    <source>
        <dbReference type="EMBL" id="SFM97357.1"/>
    </source>
</evidence>
<dbReference type="PANTHER" id="PTHR43476">
    <property type="entry name" value="3-(3-HYDROXY-PHENYL)PROPIONATE/3-HYDROXYCINNAMIC ACID HYDROXYLASE"/>
    <property type="match status" value="1"/>
</dbReference>
<feature type="compositionally biased region" description="Basic residues" evidence="2">
    <location>
        <begin position="1"/>
        <end position="10"/>
    </location>
</feature>
<dbReference type="InterPro" id="IPR050631">
    <property type="entry name" value="PheA/TfdB_FAD_monoxygenase"/>
</dbReference>
<feature type="compositionally biased region" description="Low complexity" evidence="2">
    <location>
        <begin position="20"/>
        <end position="31"/>
    </location>
</feature>
<gene>
    <name evidence="4" type="ORF">ATL45_4525</name>
    <name evidence="5" type="ORF">SAMN05421805_10258</name>
</gene>
<evidence type="ECO:0000259" key="3">
    <source>
        <dbReference type="Pfam" id="PF01494"/>
    </source>
</evidence>
<dbReference type="PANTHER" id="PTHR43476:SF5">
    <property type="entry name" value="FAD-DEPENDENT MONOOXYGENASE"/>
    <property type="match status" value="1"/>
</dbReference>
<evidence type="ECO:0000313" key="6">
    <source>
        <dbReference type="Proteomes" id="UP000199398"/>
    </source>
</evidence>
<dbReference type="PRINTS" id="PR00420">
    <property type="entry name" value="RNGMNOXGNASE"/>
</dbReference>
<protein>
    <submittedName>
        <fullName evidence="4 5">2-polyprenyl-6-methoxyphenol hydroxylase</fullName>
    </submittedName>
</protein>
<evidence type="ECO:0000256" key="1">
    <source>
        <dbReference type="ARBA" id="ARBA00023002"/>
    </source>
</evidence>
<dbReference type="InterPro" id="IPR002938">
    <property type="entry name" value="FAD-bd"/>
</dbReference>
<reference evidence="4 7" key="2">
    <citation type="submission" date="2018-10" db="EMBL/GenBank/DDBJ databases">
        <title>Sequencing the genomes of 1000 actinobacteria strains.</title>
        <authorList>
            <person name="Klenk H.-P."/>
        </authorList>
    </citation>
    <scope>NUCLEOTIDE SEQUENCE [LARGE SCALE GENOMIC DNA]</scope>
    <source>
        <strain evidence="4 7">DSM 45119</strain>
    </source>
</reference>
<dbReference type="SUPFAM" id="SSF51905">
    <property type="entry name" value="FAD/NAD(P)-binding domain"/>
    <property type="match status" value="1"/>
</dbReference>
<dbReference type="EMBL" id="FOUP01000002">
    <property type="protein sequence ID" value="SFM97357.1"/>
    <property type="molecule type" value="Genomic_DNA"/>
</dbReference>
<accession>A0A1I4V835</accession>
<evidence type="ECO:0000313" key="7">
    <source>
        <dbReference type="Proteomes" id="UP000270697"/>
    </source>
</evidence>
<feature type="domain" description="FAD-binding" evidence="3">
    <location>
        <begin position="33"/>
        <end position="369"/>
    </location>
</feature>
<dbReference type="STRING" id="455193.SAMN05421805_10258"/>
<dbReference type="AlphaFoldDB" id="A0A1I4V835"/>
<dbReference type="GO" id="GO:0071949">
    <property type="term" value="F:FAD binding"/>
    <property type="evidence" value="ECO:0007669"/>
    <property type="project" value="InterPro"/>
</dbReference>
<dbReference type="EMBL" id="RBXX01000002">
    <property type="protein sequence ID" value="RKT86165.1"/>
    <property type="molecule type" value="Genomic_DNA"/>
</dbReference>